<evidence type="ECO:0000256" key="6">
    <source>
        <dbReference type="ARBA" id="ARBA00022801"/>
    </source>
</evidence>
<dbReference type="CDD" id="cd07723">
    <property type="entry name" value="hydroxyacylglutathione_hydrolase_MBL-fold"/>
    <property type="match status" value="1"/>
</dbReference>
<dbReference type="Gene3D" id="3.60.15.10">
    <property type="entry name" value="Ribonuclease Z/Hydroxyacylglutathione hydrolase-like"/>
    <property type="match status" value="1"/>
</dbReference>
<dbReference type="Pfam" id="PF00753">
    <property type="entry name" value="Lactamase_B"/>
    <property type="match status" value="1"/>
</dbReference>
<comment type="caution">
    <text evidence="12">The sequence shown here is derived from an EMBL/GenBank/DDBJ whole genome shotgun (WGS) entry which is preliminary data.</text>
</comment>
<comment type="similarity">
    <text evidence="3">Belongs to the metallo-beta-lactamase superfamily. Glyoxalase II family.</text>
</comment>
<dbReference type="InterPro" id="IPR000719">
    <property type="entry name" value="Prot_kinase_dom"/>
</dbReference>
<evidence type="ECO:0000256" key="1">
    <source>
        <dbReference type="ARBA" id="ARBA00001947"/>
    </source>
</evidence>
<accession>A0A812N1F0</accession>
<dbReference type="GO" id="GO:0006680">
    <property type="term" value="P:glucosylceramide catabolic process"/>
    <property type="evidence" value="ECO:0007669"/>
    <property type="project" value="TreeGrafter"/>
</dbReference>
<feature type="transmembrane region" description="Helical" evidence="10">
    <location>
        <begin position="1557"/>
        <end position="1575"/>
    </location>
</feature>
<keyword evidence="10" id="KW-0472">Membrane</keyword>
<keyword evidence="8" id="KW-0175">Coiled coil</keyword>
<feature type="region of interest" description="Disordered" evidence="9">
    <location>
        <begin position="1320"/>
        <end position="1407"/>
    </location>
</feature>
<feature type="domain" description="Protein kinase" evidence="11">
    <location>
        <begin position="2131"/>
        <end position="2491"/>
    </location>
</feature>
<feature type="compositionally biased region" description="Acidic residues" evidence="9">
    <location>
        <begin position="1462"/>
        <end position="1483"/>
    </location>
</feature>
<feature type="region of interest" description="Disordered" evidence="9">
    <location>
        <begin position="1085"/>
        <end position="1104"/>
    </location>
</feature>
<feature type="region of interest" description="Disordered" evidence="9">
    <location>
        <begin position="1457"/>
        <end position="1483"/>
    </location>
</feature>
<dbReference type="GO" id="GO:0004348">
    <property type="term" value="F:glucosylceramidase activity"/>
    <property type="evidence" value="ECO:0007669"/>
    <property type="project" value="InterPro"/>
</dbReference>
<dbReference type="InterPro" id="IPR013780">
    <property type="entry name" value="Glyco_hydro_b"/>
</dbReference>
<dbReference type="SMART" id="SM00849">
    <property type="entry name" value="Lactamase_B"/>
    <property type="match status" value="1"/>
</dbReference>
<dbReference type="GO" id="GO:0004672">
    <property type="term" value="F:protein kinase activity"/>
    <property type="evidence" value="ECO:0007669"/>
    <property type="project" value="InterPro"/>
</dbReference>
<keyword evidence="4" id="KW-0479">Metal-binding</keyword>
<dbReference type="InterPro" id="IPR033452">
    <property type="entry name" value="GH30_C"/>
</dbReference>
<dbReference type="SUPFAM" id="SSF56281">
    <property type="entry name" value="Metallo-hydrolase/oxidoreductase"/>
    <property type="match status" value="1"/>
</dbReference>
<evidence type="ECO:0000259" key="11">
    <source>
        <dbReference type="PROSITE" id="PS50011"/>
    </source>
</evidence>
<organism evidence="12 13">
    <name type="scientific">Symbiodinium pilosum</name>
    <name type="common">Dinoflagellate</name>
    <dbReference type="NCBI Taxonomy" id="2952"/>
    <lineage>
        <taxon>Eukaryota</taxon>
        <taxon>Sar</taxon>
        <taxon>Alveolata</taxon>
        <taxon>Dinophyceae</taxon>
        <taxon>Suessiales</taxon>
        <taxon>Symbiodiniaceae</taxon>
        <taxon>Symbiodinium</taxon>
    </lineage>
</organism>
<dbReference type="PROSITE" id="PS50011">
    <property type="entry name" value="PROTEIN_KINASE_DOM"/>
    <property type="match status" value="1"/>
</dbReference>
<keyword evidence="10" id="KW-1133">Transmembrane helix</keyword>
<dbReference type="Pfam" id="PF17189">
    <property type="entry name" value="Glyco_hydro_30C"/>
    <property type="match status" value="1"/>
</dbReference>
<feature type="compositionally biased region" description="Basic and acidic residues" evidence="9">
    <location>
        <begin position="1359"/>
        <end position="1371"/>
    </location>
</feature>
<evidence type="ECO:0000313" key="12">
    <source>
        <dbReference type="EMBL" id="CAE7272480.1"/>
    </source>
</evidence>
<dbReference type="InterPro" id="IPR001279">
    <property type="entry name" value="Metallo-B-lactamas"/>
</dbReference>
<evidence type="ECO:0000256" key="5">
    <source>
        <dbReference type="ARBA" id="ARBA00022729"/>
    </source>
</evidence>
<protein>
    <submittedName>
        <fullName evidence="12">GBA protein</fullName>
    </submittedName>
</protein>
<evidence type="ECO:0000256" key="2">
    <source>
        <dbReference type="ARBA" id="ARBA00005382"/>
    </source>
</evidence>
<comment type="similarity">
    <text evidence="2">Belongs to the glycosyl hydrolase 30 family.</text>
</comment>
<dbReference type="InterPro" id="IPR011009">
    <property type="entry name" value="Kinase-like_dom_sf"/>
</dbReference>
<dbReference type="SUPFAM" id="SSF56112">
    <property type="entry name" value="Protein kinase-like (PK-like)"/>
    <property type="match status" value="1"/>
</dbReference>
<keyword evidence="13" id="KW-1185">Reference proteome</keyword>
<evidence type="ECO:0000256" key="3">
    <source>
        <dbReference type="ARBA" id="ARBA00006759"/>
    </source>
</evidence>
<feature type="transmembrane region" description="Helical" evidence="10">
    <location>
        <begin position="635"/>
        <end position="658"/>
    </location>
</feature>
<evidence type="ECO:0000256" key="4">
    <source>
        <dbReference type="ARBA" id="ARBA00022723"/>
    </source>
</evidence>
<reference evidence="12" key="1">
    <citation type="submission" date="2021-02" db="EMBL/GenBank/DDBJ databases">
        <authorList>
            <person name="Dougan E. K."/>
            <person name="Rhodes N."/>
            <person name="Thang M."/>
            <person name="Chan C."/>
        </authorList>
    </citation>
    <scope>NUCLEOTIDE SEQUENCE</scope>
</reference>
<dbReference type="Gene3D" id="2.60.40.1180">
    <property type="entry name" value="Golgi alpha-mannosidase II"/>
    <property type="match status" value="1"/>
</dbReference>
<feature type="coiled-coil region" evidence="8">
    <location>
        <begin position="810"/>
        <end position="837"/>
    </location>
</feature>
<dbReference type="GO" id="GO:0005524">
    <property type="term" value="F:ATP binding"/>
    <property type="evidence" value="ECO:0007669"/>
    <property type="project" value="InterPro"/>
</dbReference>
<dbReference type="InterPro" id="IPR017853">
    <property type="entry name" value="GH"/>
</dbReference>
<keyword evidence="5" id="KW-0732">Signal</keyword>
<evidence type="ECO:0000256" key="9">
    <source>
        <dbReference type="SAM" id="MobiDB-lite"/>
    </source>
</evidence>
<gene>
    <name evidence="12" type="primary">GBA</name>
    <name evidence="12" type="ORF">SPIL2461_LOCUS6019</name>
</gene>
<dbReference type="InterPro" id="IPR036866">
    <property type="entry name" value="RibonucZ/Hydroxyglut_hydro"/>
</dbReference>
<dbReference type="SUPFAM" id="SSF51445">
    <property type="entry name" value="(Trans)glycosidases"/>
    <property type="match status" value="1"/>
</dbReference>
<feature type="compositionally biased region" description="Basic residues" evidence="9">
    <location>
        <begin position="1334"/>
        <end position="1353"/>
    </location>
</feature>
<dbReference type="PANTHER" id="PTHR11069:SF23">
    <property type="entry name" value="LYSOSOMAL ACID GLUCOSYLCERAMIDASE"/>
    <property type="match status" value="1"/>
</dbReference>
<dbReference type="Pfam" id="PF02055">
    <property type="entry name" value="Glyco_hydro_30"/>
    <property type="match status" value="2"/>
</dbReference>
<dbReference type="GO" id="GO:0046872">
    <property type="term" value="F:metal ion binding"/>
    <property type="evidence" value="ECO:0007669"/>
    <property type="project" value="UniProtKB-KW"/>
</dbReference>
<dbReference type="InterPro" id="IPR035680">
    <property type="entry name" value="Clx_II_MBL"/>
</dbReference>
<dbReference type="InterPro" id="IPR001139">
    <property type="entry name" value="Glyco_hydro_30"/>
</dbReference>
<dbReference type="Pfam" id="PF03109">
    <property type="entry name" value="ABC1"/>
    <property type="match status" value="1"/>
</dbReference>
<dbReference type="Proteomes" id="UP000649617">
    <property type="component" value="Unassembled WGS sequence"/>
</dbReference>
<dbReference type="OrthoDB" id="2160638at2759"/>
<sequence length="2491" mass="272312">MRLSGPSNVGYVKVTAVRSRKGTSERLKTVRTCTLALDGDESSHAASVFVISGAVQPREWLGFGGSFTEAAADTFRRMSRPKQSQILRAYFDRSGLGYSLGRIPIGSCDFSLGHWTCGDLSDGSLKGFSLERYEAAILPMVRSAIQLAGPMSILASPWTPPTWMKSNGKFNGGGKLLPQYKGLWAQHYVLFAQEMSSRGVPLWGISVQNEPGAATPWESCQWTAMEEAEFIRDFLGPAVENAKLELKIVAWDHNRDEMLQRAACFYGDPDTAKYVWGIGYHWYGDPRFEWWPGRAEVKFEDALRVLAADKKLPAAVMDFLAGSKHAEGPMHFPELRGRLCLDSVRQTAELRPDKHLLFTEGCQELGGRSLDSMLDSWKTGERYGMNIIADLNAGCEGWIDWNLCLDELGGPNHTGNYCLAPVICDTRTDEVLLQPAYWFLGHFSRYIRPGARRVLCSSSRDLLECTAWRNVDSSLSVVVMNQSESDIQFTLKISGFGAMKTEAPSHSITTYIDTRLCWLAASFFAKGEECSADEDSTFKHFLAQILFDVLIPASFTTQVLFNDRARGFLGSWDARLADGQDDGRGSGPSLRGFPTGQLWQGEGVLAGVKVDLGFELQWRSVVTTRAMQLERVRRVLGVVVAIALLISMLVLSLMLLVFNLPRRLLQVLLQAVASCFGYVVEHAYTLRICKLHVNLSRMLQRKFARRPYHSRFIDIRTRLYPTGGGVCYVHAVPCLSDNFCYVIVYDEGSRAEGAQNSRPGLPAAVVDPCDAAAVEEALEHIAEDFYASFGGLRLEAVLCTHKHWDHSGGNEELVARASSAKQEAAALQDSATESESQDVTAVQLLHFAQTLRVFGGLEDDVPGCTHPVQHLDEIQISNLSFQAIAAPGHTQGSVMFRLPCKAESSGDLVDGERLDAFFTGDTLFSGGCGANFEGSELDMEHCFASILEMCDPSHKTWLFPGHEYTQQLLDQGISQGIVAQELPLNISHKALMFHENLAPACGNEAAADQGGHGLLVAAASPPLAVLYRADLDALRQELLSGLTGPEAAERLRQLEKRPFEADILTDEGDCFSDSGLLPAEEEAIQREAASGQQDPVSEEQAEKPVWNEVPVKDALKALAVPAHLAVGPKVPCKEEDLPISFCRLKAVCDHLQVPLRSSSALLSVLQQPRDNPSSEEEHPNHCCLEVLCCCPSARSIVARNVGDESPEADSDRLIPLRVAISCLTPRDVKRTKAEGFFQRLRRCLPCQGCCVGDDSAQPKDASASTSHKAAMASERSQQLPSVVFALNAMRFLAAFTLTLSLTVIALDQDGRGRPHRVALEAAEESESEVSGKPGRSHVSKARHPVRRGTRKQTTKATKPLKETHAAKDGHGSAKAKLARKAATEVSSQGRLSQHQAHSSHWSSRPHHANSLMEVKVPQVMDDFPVTFFQEESEQGPFHPARERLHEREGSGMEVEVAKLSDAPDESEDYGQEDEEAPTEDQADDFTLPKASDELEGHQDAAAVADVLSSSPASIMRREAHDTGSKELPAEVAAKRWLGLYGDFKHSKVSGQRQLRKVVLVFVFMGIAGLFMLLALTKADKIIRSVLSHVSLSTEPTGSELQEPVDKKGSEQANGAPEAAKALANLLESSLGPCAASRKLSKEDKEFDSDTGSSGALRSRIEALPVSAAAQVERLLPSAGGYDVTFSKPLSSRQLLRLEATIQCPGEAEPLLAPLTQRPCVLYTANASRKVHGGMPLPVAFASQHTDFVVTLRGTPRVDIRVAGSEVNLFATKECEFAEVLPFPCAPDHWQDFVSAHLSSAGTGSSDNHAMENGLRAKGTAVEFHECCLVTGATVTLIGELMRSASGELTLQPLSQEQVSWKRPSWERPGLGAETDDPLELLEARTHVLISDDPTLLTVLPTDQVNQRTGMRVRSLEALCAGGPQEVVVLWNDPISLQVAKRNVDGLPELPLAKWEDITFETDGAGSKGSELLGKARALPCLRDLVISPEPAVKVVVSSILLKRINSKVDFAVEVLFRALELLWLYAPLVPLLAVALVADRIPLGSADARPSRQDPPSWVDWWWALALRKVQRSGPVFVKLGQWAATRPDLIPEDICSRLGHLHDSTEPHSLKHTHKVLSESFSGTWFRQILIEPEPIGSGCIAQVYRGRLLTGGAASSKASPLLALGVRLQRFCGGACSSPGPMCMEVAVKVVHPQVQRAVEVDLQVLDRLAGFSSYLGMDRLGMPLMLRQFSSFLKAQTDLRTEAQNLRRLKQLLGPNDSSVVIPEVFDGWVSRNVLVMSFEEGEPLSSLLDASDSSLERARLEAWRILVDSFWAMVFKYRFVHGDLHPGNIFWRRHVDRAGKVQLVLLDCGLVIDLSGEAGEDLSAMLKAFLTKSEEEVARLLITLSERVGGKPEDVVEPEGFVQGIADLIRAGKGVGFRLSKLNAGSLMGQSLLLGRKHGVRFDARFVNLMVAMVVVQGVSLRLNGDGDIMSRMCPFLFGAAVSHVTG</sequence>
<dbReference type="PANTHER" id="PTHR11069">
    <property type="entry name" value="GLUCOSYLCERAMIDASE"/>
    <property type="match status" value="1"/>
</dbReference>
<dbReference type="GO" id="GO:0016020">
    <property type="term" value="C:membrane"/>
    <property type="evidence" value="ECO:0007669"/>
    <property type="project" value="GOC"/>
</dbReference>
<evidence type="ECO:0000256" key="8">
    <source>
        <dbReference type="SAM" id="Coils"/>
    </source>
</evidence>
<keyword evidence="10" id="KW-0812">Transmembrane</keyword>
<dbReference type="EMBL" id="CAJNIZ010008824">
    <property type="protein sequence ID" value="CAE7272480.1"/>
    <property type="molecule type" value="Genomic_DNA"/>
</dbReference>
<comment type="cofactor">
    <cofactor evidence="1">
        <name>Zn(2+)</name>
        <dbReference type="ChEBI" id="CHEBI:29105"/>
    </cofactor>
</comment>
<dbReference type="PRINTS" id="PR00843">
    <property type="entry name" value="GLHYDRLASE30"/>
</dbReference>
<keyword evidence="6" id="KW-0378">Hydrolase</keyword>
<evidence type="ECO:0000256" key="10">
    <source>
        <dbReference type="SAM" id="Phobius"/>
    </source>
</evidence>
<dbReference type="InterPro" id="IPR033453">
    <property type="entry name" value="Glyco_hydro_30_TIM-barrel"/>
</dbReference>
<evidence type="ECO:0000313" key="13">
    <source>
        <dbReference type="Proteomes" id="UP000649617"/>
    </source>
</evidence>
<name>A0A812N1F0_SYMPI</name>
<dbReference type="Gene3D" id="3.20.20.80">
    <property type="entry name" value="Glycosidases"/>
    <property type="match status" value="2"/>
</dbReference>
<dbReference type="InterPro" id="IPR004147">
    <property type="entry name" value="ABC1_dom"/>
</dbReference>
<proteinExistence type="inferred from homology"/>
<feature type="region of interest" description="Disordered" evidence="9">
    <location>
        <begin position="1593"/>
        <end position="1614"/>
    </location>
</feature>
<feature type="compositionally biased region" description="Low complexity" evidence="9">
    <location>
        <begin position="1392"/>
        <end position="1402"/>
    </location>
</feature>
<evidence type="ECO:0000256" key="7">
    <source>
        <dbReference type="ARBA" id="ARBA00022833"/>
    </source>
</evidence>
<keyword evidence="7" id="KW-0862">Zinc</keyword>
<feature type="transmembrane region" description="Helical" evidence="10">
    <location>
        <begin position="1282"/>
        <end position="1306"/>
    </location>
</feature>